<feature type="domain" description="Exonuclease" evidence="8">
    <location>
        <begin position="41"/>
        <end position="217"/>
    </location>
</feature>
<keyword evidence="6" id="KW-0460">Magnesium</keyword>
<dbReference type="GO" id="GO:0008408">
    <property type="term" value="F:3'-5' exonuclease activity"/>
    <property type="evidence" value="ECO:0007669"/>
    <property type="project" value="TreeGrafter"/>
</dbReference>
<protein>
    <submittedName>
        <fullName evidence="9">EXOIII</fullName>
    </submittedName>
</protein>
<dbReference type="PANTHER" id="PTHR30231:SF4">
    <property type="entry name" value="PROTEIN NEN2"/>
    <property type="match status" value="1"/>
</dbReference>
<feature type="region of interest" description="Disordered" evidence="7">
    <location>
        <begin position="241"/>
        <end position="284"/>
    </location>
</feature>
<evidence type="ECO:0000256" key="3">
    <source>
        <dbReference type="ARBA" id="ARBA00022723"/>
    </source>
</evidence>
<evidence type="ECO:0000256" key="4">
    <source>
        <dbReference type="ARBA" id="ARBA00022801"/>
    </source>
</evidence>
<keyword evidence="5" id="KW-0269">Exonuclease</keyword>
<evidence type="ECO:0000259" key="8">
    <source>
        <dbReference type="SMART" id="SM00479"/>
    </source>
</evidence>
<name>A0A9E7EE14_9LILI</name>
<evidence type="ECO:0000256" key="1">
    <source>
        <dbReference type="ARBA" id="ARBA00001946"/>
    </source>
</evidence>
<evidence type="ECO:0000256" key="7">
    <source>
        <dbReference type="SAM" id="MobiDB-lite"/>
    </source>
</evidence>
<dbReference type="EMBL" id="CP097502">
    <property type="protein sequence ID" value="URD74667.1"/>
    <property type="molecule type" value="Genomic_DNA"/>
</dbReference>
<keyword evidence="2" id="KW-0540">Nuclease</keyword>
<dbReference type="PANTHER" id="PTHR30231">
    <property type="entry name" value="DNA POLYMERASE III SUBUNIT EPSILON"/>
    <property type="match status" value="1"/>
</dbReference>
<proteinExistence type="predicted"/>
<evidence type="ECO:0000256" key="2">
    <source>
        <dbReference type="ARBA" id="ARBA00022722"/>
    </source>
</evidence>
<dbReference type="InterPro" id="IPR013520">
    <property type="entry name" value="Ribonucl_H"/>
</dbReference>
<sequence>MSRTSVGSKAGARRSSTRNGTAYQPEREEEEADQMETCGVEIAFFDVETSVPGRGGGGNGFSLLEFGAIVLCPRRLVEVGSYSTLIRPADLGVISTASVRCNGITRDAVATAPYFRDVADNVFNVLHGRVWAGHNILRFDCPRIREAFAEIGRPAPEPRGIIDTLPLLTKNFGRRAGDMKMASLASYFGLGKQTHRSLDDVRMNLEVFKYCATVLFLESSLPDVFSMANLEYNHTAFGTEDNGNTSADQSPNSSVVPFSRQKKSDLSQVTLEPNDRAGNSMPISNADHSDLVSHMEQMKIDSLQTEPACNSEMPCATTPTSESSSSQAGFLKPDEVLPQQISAPMAQGSRRTILLHRDSPLQLCCMGMRIHFGVSSKFMDYAGRPKLSIVVDAPENLCKVLDVCDQVAQISSENSGSNSEWRPLLKRNDYSNTFTIRLHIPTVANGEGAVCSTEIYQKDPRGNMPKLESSKLDAAELERIFLSGTAVDACFSTDIYDYQQNAGIRLVARRLFYT</sequence>
<evidence type="ECO:0000256" key="6">
    <source>
        <dbReference type="ARBA" id="ARBA00022842"/>
    </source>
</evidence>
<dbReference type="OrthoDB" id="2018529at2759"/>
<evidence type="ECO:0000256" key="5">
    <source>
        <dbReference type="ARBA" id="ARBA00022839"/>
    </source>
</evidence>
<dbReference type="CDD" id="cd06127">
    <property type="entry name" value="DEDDh"/>
    <property type="match status" value="1"/>
</dbReference>
<keyword evidence="10" id="KW-1185">Reference proteome</keyword>
<dbReference type="Gene3D" id="3.30.420.10">
    <property type="entry name" value="Ribonuclease H-like superfamily/Ribonuclease H"/>
    <property type="match status" value="1"/>
</dbReference>
<dbReference type="GO" id="GO:0046872">
    <property type="term" value="F:metal ion binding"/>
    <property type="evidence" value="ECO:0007669"/>
    <property type="project" value="UniProtKB-KW"/>
</dbReference>
<dbReference type="FunFam" id="3.30.420.10:FF:000040">
    <property type="entry name" value="Exonuclease family protein"/>
    <property type="match status" value="1"/>
</dbReference>
<dbReference type="InterPro" id="IPR012337">
    <property type="entry name" value="RNaseH-like_sf"/>
</dbReference>
<dbReference type="Pfam" id="PF00929">
    <property type="entry name" value="RNase_T"/>
    <property type="match status" value="1"/>
</dbReference>
<dbReference type="Proteomes" id="UP001055439">
    <property type="component" value="Chromosome 1"/>
</dbReference>
<evidence type="ECO:0000313" key="9">
    <source>
        <dbReference type="EMBL" id="URD74667.1"/>
    </source>
</evidence>
<dbReference type="SMART" id="SM00479">
    <property type="entry name" value="EXOIII"/>
    <property type="match status" value="1"/>
</dbReference>
<organism evidence="9 10">
    <name type="scientific">Musa troglodytarum</name>
    <name type="common">fe'i banana</name>
    <dbReference type="NCBI Taxonomy" id="320322"/>
    <lineage>
        <taxon>Eukaryota</taxon>
        <taxon>Viridiplantae</taxon>
        <taxon>Streptophyta</taxon>
        <taxon>Embryophyta</taxon>
        <taxon>Tracheophyta</taxon>
        <taxon>Spermatophyta</taxon>
        <taxon>Magnoliopsida</taxon>
        <taxon>Liliopsida</taxon>
        <taxon>Zingiberales</taxon>
        <taxon>Musaceae</taxon>
        <taxon>Musa</taxon>
    </lineage>
</organism>
<accession>A0A9E7EE14</accession>
<feature type="region of interest" description="Disordered" evidence="7">
    <location>
        <begin position="1"/>
        <end position="33"/>
    </location>
</feature>
<dbReference type="AlphaFoldDB" id="A0A9E7EE14"/>
<dbReference type="GO" id="GO:0003676">
    <property type="term" value="F:nucleic acid binding"/>
    <property type="evidence" value="ECO:0007669"/>
    <property type="project" value="InterPro"/>
</dbReference>
<comment type="cofactor">
    <cofactor evidence="1">
        <name>Mg(2+)</name>
        <dbReference type="ChEBI" id="CHEBI:18420"/>
    </cofactor>
</comment>
<dbReference type="SUPFAM" id="SSF53098">
    <property type="entry name" value="Ribonuclease H-like"/>
    <property type="match status" value="1"/>
</dbReference>
<evidence type="ECO:0000313" key="10">
    <source>
        <dbReference type="Proteomes" id="UP001055439"/>
    </source>
</evidence>
<dbReference type="InterPro" id="IPR036397">
    <property type="entry name" value="RNaseH_sf"/>
</dbReference>
<gene>
    <name evidence="9" type="ORF">MUK42_34798</name>
</gene>
<feature type="compositionally biased region" description="Polar residues" evidence="7">
    <location>
        <begin position="241"/>
        <end position="256"/>
    </location>
</feature>
<keyword evidence="3" id="KW-0479">Metal-binding</keyword>
<keyword evidence="4" id="KW-0378">Hydrolase</keyword>
<reference evidence="9" key="1">
    <citation type="submission" date="2022-05" db="EMBL/GenBank/DDBJ databases">
        <title>The Musa troglodytarum L. genome provides insights into the mechanism of non-climacteric behaviour and enrichment of carotenoids.</title>
        <authorList>
            <person name="Wang J."/>
        </authorList>
    </citation>
    <scope>NUCLEOTIDE SEQUENCE</scope>
    <source>
        <tissue evidence="9">Leaf</tissue>
    </source>
</reference>